<dbReference type="PANTHER" id="PTHR43283">
    <property type="entry name" value="BETA-LACTAMASE-RELATED"/>
    <property type="match status" value="1"/>
</dbReference>
<protein>
    <submittedName>
        <fullName evidence="2">Beta-lactamase family protein</fullName>
    </submittedName>
</protein>
<feature type="domain" description="Beta-lactamase-related" evidence="1">
    <location>
        <begin position="90"/>
        <end position="401"/>
    </location>
</feature>
<dbReference type="PANTHER" id="PTHR43283:SF7">
    <property type="entry name" value="BETA-LACTAMASE-RELATED DOMAIN-CONTAINING PROTEIN"/>
    <property type="match status" value="1"/>
</dbReference>
<reference evidence="2 3" key="1">
    <citation type="submission" date="2021-07" db="EMBL/GenBank/DDBJ databases">
        <title>Whole Genome Sequence of Nocardia Iowensis.</title>
        <authorList>
            <person name="Lamm A."/>
            <person name="Collins-Fairclough A.M."/>
            <person name="Bunk B."/>
            <person name="Sproer C."/>
        </authorList>
    </citation>
    <scope>NUCLEOTIDE SEQUENCE [LARGE SCALE GENOMIC DNA]</scope>
    <source>
        <strain evidence="2 3">NRRL 5646</strain>
    </source>
</reference>
<dbReference type="InterPro" id="IPR001466">
    <property type="entry name" value="Beta-lactam-related"/>
</dbReference>
<dbReference type="Proteomes" id="UP000694257">
    <property type="component" value="Chromosome"/>
</dbReference>
<proteinExistence type="predicted"/>
<organism evidence="2 3">
    <name type="scientific">Nocardia iowensis</name>
    <dbReference type="NCBI Taxonomy" id="204891"/>
    <lineage>
        <taxon>Bacteria</taxon>
        <taxon>Bacillati</taxon>
        <taxon>Actinomycetota</taxon>
        <taxon>Actinomycetes</taxon>
        <taxon>Mycobacteriales</taxon>
        <taxon>Nocardiaceae</taxon>
        <taxon>Nocardia</taxon>
    </lineage>
</organism>
<sequence>MSRKFPKPPTPCMEVTNGNWQKSVGSWSYQNMDKILSTEPIPRIHDDSDVASLPDADWVDRDEILDLEVTLKNNERYTVRKIIDATDTDGWIVLRDNKVVIEQYFGTMAEDTRHILMSVTKPLTATVAGILMEQEKMTTRGEYMLEPDKKVNDYVPELGGPNSGYKGATVQTVLDMRSAVKFSEDYLDPTSEVREMDGASGWAPRPSDQSPTAVKQFLSNMKLASDPKRIPGCFEYRSCETYVIGWVCEAAYKIARGTDMSFAQIASQLLWSKLGAQHDAYITVDEEDTGGFDGGICATLRDLARYGAMICGGGKSLRGHRVVSQRWVDDVFKGGDAQAFADGPRYNELDMPGGKFHNMFWSPSSDRNVVIGIGIHGQMLYINKATGTVGVKLSSWALPEEAWKGGWKGFSALSIFQEIDTHLTRSAASKISAGVAGR</sequence>
<dbReference type="InterPro" id="IPR050789">
    <property type="entry name" value="Diverse_Enzym_Activities"/>
</dbReference>
<dbReference type="EMBL" id="CP078145">
    <property type="protein sequence ID" value="QXN90251.1"/>
    <property type="molecule type" value="Genomic_DNA"/>
</dbReference>
<dbReference type="Pfam" id="PF00144">
    <property type="entry name" value="Beta-lactamase"/>
    <property type="match status" value="1"/>
</dbReference>
<name>A0ABX8RLS0_NOCIO</name>
<keyword evidence="3" id="KW-1185">Reference proteome</keyword>
<dbReference type="RefSeq" id="WP_218471123.1">
    <property type="nucleotide sequence ID" value="NZ_BAABJN010000006.1"/>
</dbReference>
<gene>
    <name evidence="2" type="ORF">KV110_33295</name>
</gene>
<evidence type="ECO:0000259" key="1">
    <source>
        <dbReference type="Pfam" id="PF00144"/>
    </source>
</evidence>
<evidence type="ECO:0000313" key="2">
    <source>
        <dbReference type="EMBL" id="QXN90251.1"/>
    </source>
</evidence>
<evidence type="ECO:0000313" key="3">
    <source>
        <dbReference type="Proteomes" id="UP000694257"/>
    </source>
</evidence>
<accession>A0ABX8RLS0</accession>